<reference evidence="1" key="1">
    <citation type="submission" date="2023-03" db="EMBL/GenBank/DDBJ databases">
        <title>Massive genome expansion in bonnet fungi (Mycena s.s.) driven by repeated elements and novel gene families across ecological guilds.</title>
        <authorList>
            <consortium name="Lawrence Berkeley National Laboratory"/>
            <person name="Harder C.B."/>
            <person name="Miyauchi S."/>
            <person name="Viragh M."/>
            <person name="Kuo A."/>
            <person name="Thoen E."/>
            <person name="Andreopoulos B."/>
            <person name="Lu D."/>
            <person name="Skrede I."/>
            <person name="Drula E."/>
            <person name="Henrissat B."/>
            <person name="Morin E."/>
            <person name="Kohler A."/>
            <person name="Barry K."/>
            <person name="LaButti K."/>
            <person name="Morin E."/>
            <person name="Salamov A."/>
            <person name="Lipzen A."/>
            <person name="Mereny Z."/>
            <person name="Hegedus B."/>
            <person name="Baldrian P."/>
            <person name="Stursova M."/>
            <person name="Weitz H."/>
            <person name="Taylor A."/>
            <person name="Grigoriev I.V."/>
            <person name="Nagy L.G."/>
            <person name="Martin F."/>
            <person name="Kauserud H."/>
        </authorList>
    </citation>
    <scope>NUCLEOTIDE SEQUENCE</scope>
    <source>
        <strain evidence="1">CBHHK002</strain>
    </source>
</reference>
<accession>A0AAD6ZCZ3</accession>
<dbReference type="EMBL" id="JARIHO010000058">
    <property type="protein sequence ID" value="KAJ7318299.1"/>
    <property type="molecule type" value="Genomic_DNA"/>
</dbReference>
<protein>
    <submittedName>
        <fullName evidence="1">Uncharacterized protein</fullName>
    </submittedName>
</protein>
<proteinExistence type="predicted"/>
<dbReference type="AlphaFoldDB" id="A0AAD6ZCZ3"/>
<name>A0AAD6ZCZ3_9AGAR</name>
<sequence length="191" mass="21304">MCSLCLVLTPELEAVLTENLGNLLKHELLADLLQPERHRWVVAVGSALFQLLAVQHMLGEKLSLNGSILKDLALGDVVPCPSDGPEDLAAIPSSAAHSGEWAAHMQQVNVAHLFYDPNFCPLIFRRLNGPQVETEPLARWMKKRFIAFFSRRKNLRRKPAGSMTKPVQVTKSKKKSIYPGYVEIDTHGNEL</sequence>
<evidence type="ECO:0000313" key="1">
    <source>
        <dbReference type="EMBL" id="KAJ7318299.1"/>
    </source>
</evidence>
<comment type="caution">
    <text evidence="1">The sequence shown here is derived from an EMBL/GenBank/DDBJ whole genome shotgun (WGS) entry which is preliminary data.</text>
</comment>
<dbReference type="Proteomes" id="UP001218218">
    <property type="component" value="Unassembled WGS sequence"/>
</dbReference>
<keyword evidence="2" id="KW-1185">Reference proteome</keyword>
<organism evidence="1 2">
    <name type="scientific">Mycena albidolilacea</name>
    <dbReference type="NCBI Taxonomy" id="1033008"/>
    <lineage>
        <taxon>Eukaryota</taxon>
        <taxon>Fungi</taxon>
        <taxon>Dikarya</taxon>
        <taxon>Basidiomycota</taxon>
        <taxon>Agaricomycotina</taxon>
        <taxon>Agaricomycetes</taxon>
        <taxon>Agaricomycetidae</taxon>
        <taxon>Agaricales</taxon>
        <taxon>Marasmiineae</taxon>
        <taxon>Mycenaceae</taxon>
        <taxon>Mycena</taxon>
    </lineage>
</organism>
<evidence type="ECO:0000313" key="2">
    <source>
        <dbReference type="Proteomes" id="UP001218218"/>
    </source>
</evidence>
<gene>
    <name evidence="1" type="ORF">DFH08DRAFT_819907</name>
</gene>